<dbReference type="Pfam" id="PF11127">
    <property type="entry name" value="YgaP-like_TM"/>
    <property type="match status" value="1"/>
</dbReference>
<dbReference type="Gene3D" id="6.10.140.1340">
    <property type="match status" value="1"/>
</dbReference>
<feature type="transmembrane region" description="Helical" evidence="1">
    <location>
        <begin position="142"/>
        <end position="164"/>
    </location>
</feature>
<dbReference type="Pfam" id="PF00581">
    <property type="entry name" value="Rhodanese"/>
    <property type="match status" value="1"/>
</dbReference>
<dbReference type="Proteomes" id="UP000199355">
    <property type="component" value="Unassembled WGS sequence"/>
</dbReference>
<dbReference type="InterPro" id="IPR001763">
    <property type="entry name" value="Rhodanese-like_dom"/>
</dbReference>
<dbReference type="InterPro" id="IPR036873">
    <property type="entry name" value="Rhodanese-like_dom_sf"/>
</dbReference>
<accession>A0A1G7PJN6</accession>
<reference evidence="4" key="1">
    <citation type="submission" date="2016-10" db="EMBL/GenBank/DDBJ databases">
        <authorList>
            <person name="Varghese N."/>
            <person name="Submissions S."/>
        </authorList>
    </citation>
    <scope>NUCLEOTIDE SEQUENCE [LARGE SCALE GENOMIC DNA]</scope>
    <source>
        <strain evidence="4">KHC7</strain>
    </source>
</reference>
<dbReference type="PANTHER" id="PTHR44086">
    <property type="entry name" value="THIOSULFATE SULFURTRANSFERASE RDL2, MITOCHONDRIAL-RELATED"/>
    <property type="match status" value="1"/>
</dbReference>
<dbReference type="SUPFAM" id="SSF52821">
    <property type="entry name" value="Rhodanese/Cell cycle control phosphatase"/>
    <property type="match status" value="1"/>
</dbReference>
<keyword evidence="4" id="KW-1185">Reference proteome</keyword>
<keyword evidence="3" id="KW-0808">Transferase</keyword>
<dbReference type="EMBL" id="FNBX01000016">
    <property type="protein sequence ID" value="SDF86428.1"/>
    <property type="molecule type" value="Genomic_DNA"/>
</dbReference>
<dbReference type="InterPro" id="IPR021309">
    <property type="entry name" value="YgaP-like_TM"/>
</dbReference>
<dbReference type="RefSeq" id="WP_092154640.1">
    <property type="nucleotide sequence ID" value="NZ_FNBX01000016.1"/>
</dbReference>
<name>A0A1G7PJN6_9BACT</name>
<feature type="domain" description="Rhodanese" evidence="2">
    <location>
        <begin position="15"/>
        <end position="104"/>
    </location>
</feature>
<feature type="transmembrane region" description="Helical" evidence="1">
    <location>
        <begin position="117"/>
        <end position="136"/>
    </location>
</feature>
<organism evidence="3 4">
    <name type="scientific">Desulfovibrio legallii</name>
    <dbReference type="NCBI Taxonomy" id="571438"/>
    <lineage>
        <taxon>Bacteria</taxon>
        <taxon>Pseudomonadati</taxon>
        <taxon>Thermodesulfobacteriota</taxon>
        <taxon>Desulfovibrionia</taxon>
        <taxon>Desulfovibrionales</taxon>
        <taxon>Desulfovibrionaceae</taxon>
        <taxon>Desulfovibrio</taxon>
    </lineage>
</organism>
<dbReference type="Gene3D" id="3.40.250.10">
    <property type="entry name" value="Rhodanese-like domain"/>
    <property type="match status" value="1"/>
</dbReference>
<evidence type="ECO:0000313" key="3">
    <source>
        <dbReference type="EMBL" id="SDF86428.1"/>
    </source>
</evidence>
<dbReference type="SMART" id="SM00450">
    <property type="entry name" value="RHOD"/>
    <property type="match status" value="1"/>
</dbReference>
<dbReference type="PANTHER" id="PTHR44086:SF10">
    <property type="entry name" value="THIOSULFATE SULFURTRANSFERASE_RHODANESE-LIKE DOMAIN-CONTAINING PROTEIN 3"/>
    <property type="match status" value="1"/>
</dbReference>
<protein>
    <submittedName>
        <fullName evidence="3">Rhodanese-related sulfurtransferase</fullName>
    </submittedName>
</protein>
<gene>
    <name evidence="3" type="ORF">SAMN05192586_11642</name>
</gene>
<keyword evidence="1" id="KW-0812">Transmembrane</keyword>
<dbReference type="OrthoDB" id="9807812at2"/>
<keyword evidence="1" id="KW-0472">Membrane</keyword>
<evidence type="ECO:0000256" key="1">
    <source>
        <dbReference type="SAM" id="Phobius"/>
    </source>
</evidence>
<dbReference type="STRING" id="571438.SAMN05192586_11642"/>
<dbReference type="PROSITE" id="PS50206">
    <property type="entry name" value="RHODANESE_3"/>
    <property type="match status" value="1"/>
</dbReference>
<keyword evidence="1" id="KW-1133">Transmembrane helix</keyword>
<dbReference type="AlphaFoldDB" id="A0A1G7PJN6"/>
<dbReference type="GO" id="GO:0004792">
    <property type="term" value="F:thiosulfate-cyanide sulfurtransferase activity"/>
    <property type="evidence" value="ECO:0007669"/>
    <property type="project" value="TreeGrafter"/>
</dbReference>
<proteinExistence type="predicted"/>
<sequence length="170" mass="18047">MLDSISPEEAQKKLQEGTARLVDVREPDELAALRLPGAEAAPLSIIRWIGLRPATAEVPIIFTCNSGRRTRMDSDLLQQLAGGPAYQLEGGTQNWAAKGLPVERGGKSLPMFRQIQIGAGSLVLLGLLGGLVWPGMLWLSAFVGAGLVFAGVTGFCGLALLLAAMPWNKK</sequence>
<evidence type="ECO:0000259" key="2">
    <source>
        <dbReference type="PROSITE" id="PS50206"/>
    </source>
</evidence>
<evidence type="ECO:0000313" key="4">
    <source>
        <dbReference type="Proteomes" id="UP000199355"/>
    </source>
</evidence>